<feature type="domain" description="C2H2-type" evidence="2">
    <location>
        <begin position="291"/>
        <end position="314"/>
    </location>
</feature>
<dbReference type="EMBL" id="KN847041">
    <property type="protein sequence ID" value="KIW31863.1"/>
    <property type="molecule type" value="Genomic_DNA"/>
</dbReference>
<feature type="compositionally biased region" description="Polar residues" evidence="1">
    <location>
        <begin position="262"/>
        <end position="275"/>
    </location>
</feature>
<feature type="region of interest" description="Disordered" evidence="1">
    <location>
        <begin position="110"/>
        <end position="149"/>
    </location>
</feature>
<name>A0A0D2CL06_9EURO</name>
<dbReference type="OrthoDB" id="654211at2759"/>
<dbReference type="InterPro" id="IPR013087">
    <property type="entry name" value="Znf_C2H2_type"/>
</dbReference>
<dbReference type="AlphaFoldDB" id="A0A0D2CL06"/>
<dbReference type="PROSITE" id="PS00028">
    <property type="entry name" value="ZINC_FINGER_C2H2_1"/>
    <property type="match status" value="1"/>
</dbReference>
<sequence>MRQSMLGISPSGWPPGQSPAQAFLSSPAMESPGQIGHSHPRPESPCYDQQSTFYEVVKILQNLVSVGLDQRQISYLCKPANFNQLGTLANTDADVTQRAWDLVYQRLPGSKPRKLSRGSSIRFPSGVSSLRSNRSNRSHWSASTDLSTSTAESYTSGSGISFKGQHQAPAWDTAPGEIDATISSDPAILVNDTTMAFNATNFEQPQWQDFNQAANPSGSVSVYRPHPLVDVSGISGVANVSYAAPNFASSYKYLAGGYTSQDNRPSVGDTDSTHQSSREGILGKDQIKYPCPEPGCKRWYVRSVELAKHLQGDHEKNDVFVCQHDQKCDKQTHRHATWARHHSKDHNSCKKGDACVKSTNDGKKRYWGCYMCIHLSRDVSSHADHHQSHFRDGTAQPLKYSTMILSLLSQEATKGKWQAHCLTMNISIGDYDFGWQPAQYKEIRMALEYGKYRGSDISDPFVADWLLNELVALMSGGQTRPECATPHPGSLPNADDSWLDVNPRNRTFFLDTTDAEFTEGF</sequence>
<feature type="region of interest" description="Disordered" evidence="1">
    <location>
        <begin position="262"/>
        <end position="285"/>
    </location>
</feature>
<evidence type="ECO:0000313" key="4">
    <source>
        <dbReference type="Proteomes" id="UP000054466"/>
    </source>
</evidence>
<gene>
    <name evidence="3" type="ORF">PV07_03452</name>
</gene>
<dbReference type="STRING" id="569365.A0A0D2CL06"/>
<dbReference type="VEuPathDB" id="FungiDB:PV07_03452"/>
<evidence type="ECO:0000256" key="1">
    <source>
        <dbReference type="SAM" id="MobiDB-lite"/>
    </source>
</evidence>
<reference evidence="3 4" key="1">
    <citation type="submission" date="2015-01" db="EMBL/GenBank/DDBJ databases">
        <title>The Genome Sequence of Cladophialophora immunda CBS83496.</title>
        <authorList>
            <consortium name="The Broad Institute Genomics Platform"/>
            <person name="Cuomo C."/>
            <person name="de Hoog S."/>
            <person name="Gorbushina A."/>
            <person name="Stielow B."/>
            <person name="Teixiera M."/>
            <person name="Abouelleil A."/>
            <person name="Chapman S.B."/>
            <person name="Priest M."/>
            <person name="Young S.K."/>
            <person name="Wortman J."/>
            <person name="Nusbaum C."/>
            <person name="Birren B."/>
        </authorList>
    </citation>
    <scope>NUCLEOTIDE SEQUENCE [LARGE SCALE GENOMIC DNA]</scope>
    <source>
        <strain evidence="3 4">CBS 83496</strain>
    </source>
</reference>
<dbReference type="SMART" id="SM00355">
    <property type="entry name" value="ZnF_C2H2"/>
    <property type="match status" value="3"/>
</dbReference>
<keyword evidence="4" id="KW-1185">Reference proteome</keyword>
<dbReference type="Proteomes" id="UP000054466">
    <property type="component" value="Unassembled WGS sequence"/>
</dbReference>
<dbReference type="RefSeq" id="XP_016252079.1">
    <property type="nucleotide sequence ID" value="XM_016390177.1"/>
</dbReference>
<protein>
    <recommendedName>
        <fullName evidence="2">C2H2-type domain-containing protein</fullName>
    </recommendedName>
</protein>
<evidence type="ECO:0000259" key="2">
    <source>
        <dbReference type="PROSITE" id="PS00028"/>
    </source>
</evidence>
<accession>A0A0D2CL06</accession>
<feature type="compositionally biased region" description="Low complexity" evidence="1">
    <location>
        <begin position="125"/>
        <end position="143"/>
    </location>
</feature>
<dbReference type="GeneID" id="27342646"/>
<dbReference type="HOGENOM" id="CLU_582659_0_0_1"/>
<organism evidence="3 4">
    <name type="scientific">Cladophialophora immunda</name>
    <dbReference type="NCBI Taxonomy" id="569365"/>
    <lineage>
        <taxon>Eukaryota</taxon>
        <taxon>Fungi</taxon>
        <taxon>Dikarya</taxon>
        <taxon>Ascomycota</taxon>
        <taxon>Pezizomycotina</taxon>
        <taxon>Eurotiomycetes</taxon>
        <taxon>Chaetothyriomycetidae</taxon>
        <taxon>Chaetothyriales</taxon>
        <taxon>Herpotrichiellaceae</taxon>
        <taxon>Cladophialophora</taxon>
    </lineage>
</organism>
<feature type="region of interest" description="Disordered" evidence="1">
    <location>
        <begin position="1"/>
        <end position="45"/>
    </location>
</feature>
<proteinExistence type="predicted"/>
<evidence type="ECO:0000313" key="3">
    <source>
        <dbReference type="EMBL" id="KIW31863.1"/>
    </source>
</evidence>